<dbReference type="InterPro" id="IPR016161">
    <property type="entry name" value="Ald_DH/histidinol_DH"/>
</dbReference>
<dbReference type="EMBL" id="WJBH02000009">
    <property type="protein sequence ID" value="KAI9553601.1"/>
    <property type="molecule type" value="Genomic_DNA"/>
</dbReference>
<dbReference type="PROSITE" id="PS00070">
    <property type="entry name" value="ALDEHYDE_DEHYDR_CYS"/>
    <property type="match status" value="1"/>
</dbReference>
<feature type="domain" description="Aldehyde dehydrogenase" evidence="5">
    <location>
        <begin position="18"/>
        <end position="480"/>
    </location>
</feature>
<evidence type="ECO:0000256" key="2">
    <source>
        <dbReference type="ARBA" id="ARBA00023002"/>
    </source>
</evidence>
<reference evidence="6 7" key="1">
    <citation type="submission" date="2022-05" db="EMBL/GenBank/DDBJ databases">
        <title>A multi-omics perspective on studying reproductive biology in Daphnia sinensis.</title>
        <authorList>
            <person name="Jia J."/>
        </authorList>
    </citation>
    <scope>NUCLEOTIDE SEQUENCE [LARGE SCALE GENOMIC DNA]</scope>
    <source>
        <strain evidence="6 7">WSL</strain>
    </source>
</reference>
<dbReference type="InterPro" id="IPR029510">
    <property type="entry name" value="Ald_DH_CS_GLU"/>
</dbReference>
<dbReference type="FunFam" id="3.40.309.10:FF:000001">
    <property type="entry name" value="Mitochondrial aldehyde dehydrogenase 2"/>
    <property type="match status" value="1"/>
</dbReference>
<comment type="caution">
    <text evidence="6">The sequence shown here is derived from an EMBL/GenBank/DDBJ whole genome shotgun (WGS) entry which is preliminary data.</text>
</comment>
<dbReference type="InterPro" id="IPR015590">
    <property type="entry name" value="Aldehyde_DH_dom"/>
</dbReference>
<feature type="active site" evidence="3">
    <location>
        <position position="257"/>
    </location>
</feature>
<evidence type="ECO:0000256" key="4">
    <source>
        <dbReference type="RuleBase" id="RU003345"/>
    </source>
</evidence>
<keyword evidence="7" id="KW-1185">Reference proteome</keyword>
<sequence length="489" mass="52912">MSTQPEIKFTQLFIDGQFVDSASGKKFAVVNPSTGKKLCEVAEGDKADVDKAVEAARRAFKLGSTWRTMDASNRGRLINKLADLIERDAEYLAALETLNNGKPLAEAQFDMVCSINCLRYYAGWADKIHGQTIPADGNIFVVTRKEPVGVVGQIIPWNYPVLMCTWKFGPALAAGCTVVLKPAEQTPLTALYLAQLSVEAGFPPGVINVINGFGETAGAALTNHQNVQKIAFTGSTEVGKLIMETAAKSNLKRVSLELGGKSPIVVFPDVDLDTAVTTCYNAIFANMGQCCCAGSRTFVHEDIYDEFVKKATAMAAARKVGNPFDEGVEQGPQVSEEQHNKILELLESGKAQGASVTCGGKKWGSEGYFIEPTVFADVTDDMRIAKEEIFGPVQTILKFRTMEELIERANNTYYGLAAGVLTNDINTALTFAQAVEAGSVWVNCYDATMPQTPFGGFKMSGQGRELGEEGLHHYLEVKTITIAIPQKNS</sequence>
<dbReference type="CDD" id="cd07141">
    <property type="entry name" value="ALDH_F1AB_F2_RALDH1"/>
    <property type="match status" value="1"/>
</dbReference>
<dbReference type="PANTHER" id="PTHR11699">
    <property type="entry name" value="ALDEHYDE DEHYDROGENASE-RELATED"/>
    <property type="match status" value="1"/>
</dbReference>
<evidence type="ECO:0000259" key="5">
    <source>
        <dbReference type="Pfam" id="PF00171"/>
    </source>
</evidence>
<accession>A0AAD5L0E2</accession>
<keyword evidence="2 4" id="KW-0560">Oxidoreductase</keyword>
<dbReference type="GO" id="GO:0016620">
    <property type="term" value="F:oxidoreductase activity, acting on the aldehyde or oxo group of donors, NAD or NADP as acceptor"/>
    <property type="evidence" value="ECO:0007669"/>
    <property type="project" value="InterPro"/>
</dbReference>
<dbReference type="InterPro" id="IPR016160">
    <property type="entry name" value="Ald_DH_CS_CYS"/>
</dbReference>
<name>A0AAD5L0E2_9CRUS</name>
<dbReference type="FunFam" id="3.40.605.10:FF:000026">
    <property type="entry name" value="Aldehyde dehydrogenase, putative"/>
    <property type="match status" value="1"/>
</dbReference>
<dbReference type="Proteomes" id="UP000820818">
    <property type="component" value="Linkage Group LG9"/>
</dbReference>
<dbReference type="InterPro" id="IPR016163">
    <property type="entry name" value="Ald_DH_C"/>
</dbReference>
<dbReference type="InterPro" id="IPR016162">
    <property type="entry name" value="Ald_DH_N"/>
</dbReference>
<evidence type="ECO:0000256" key="1">
    <source>
        <dbReference type="ARBA" id="ARBA00009986"/>
    </source>
</evidence>
<gene>
    <name evidence="6" type="ORF">GHT06_021522</name>
</gene>
<protein>
    <recommendedName>
        <fullName evidence="5">Aldehyde dehydrogenase domain-containing protein</fullName>
    </recommendedName>
</protein>
<comment type="similarity">
    <text evidence="1 4">Belongs to the aldehyde dehydrogenase family.</text>
</comment>
<dbReference type="AlphaFoldDB" id="A0AAD5L0E2"/>
<evidence type="ECO:0000313" key="7">
    <source>
        <dbReference type="Proteomes" id="UP000820818"/>
    </source>
</evidence>
<dbReference type="Gene3D" id="3.40.605.10">
    <property type="entry name" value="Aldehyde Dehydrogenase, Chain A, domain 1"/>
    <property type="match status" value="1"/>
</dbReference>
<dbReference type="Gene3D" id="3.40.309.10">
    <property type="entry name" value="Aldehyde Dehydrogenase, Chain A, domain 2"/>
    <property type="match status" value="1"/>
</dbReference>
<dbReference type="FunFam" id="3.40.605.10:FF:000050">
    <property type="entry name" value="Aldehyde dehydrogenase, mitochondrial"/>
    <property type="match status" value="1"/>
</dbReference>
<proteinExistence type="inferred from homology"/>
<evidence type="ECO:0000313" key="6">
    <source>
        <dbReference type="EMBL" id="KAI9553601.1"/>
    </source>
</evidence>
<dbReference type="SUPFAM" id="SSF53720">
    <property type="entry name" value="ALDH-like"/>
    <property type="match status" value="1"/>
</dbReference>
<dbReference type="Pfam" id="PF00171">
    <property type="entry name" value="Aldedh"/>
    <property type="match status" value="1"/>
</dbReference>
<organism evidence="6 7">
    <name type="scientific">Daphnia sinensis</name>
    <dbReference type="NCBI Taxonomy" id="1820382"/>
    <lineage>
        <taxon>Eukaryota</taxon>
        <taxon>Metazoa</taxon>
        <taxon>Ecdysozoa</taxon>
        <taxon>Arthropoda</taxon>
        <taxon>Crustacea</taxon>
        <taxon>Branchiopoda</taxon>
        <taxon>Diplostraca</taxon>
        <taxon>Cladocera</taxon>
        <taxon>Anomopoda</taxon>
        <taxon>Daphniidae</taxon>
        <taxon>Daphnia</taxon>
        <taxon>Daphnia similis group</taxon>
    </lineage>
</organism>
<evidence type="ECO:0000256" key="3">
    <source>
        <dbReference type="PROSITE-ProRule" id="PRU10007"/>
    </source>
</evidence>
<dbReference type="PROSITE" id="PS00687">
    <property type="entry name" value="ALDEHYDE_DEHYDR_GLU"/>
    <property type="match status" value="1"/>
</dbReference>